<dbReference type="Proteomes" id="UP000244912">
    <property type="component" value="Unassembled WGS sequence"/>
</dbReference>
<keyword evidence="3" id="KW-1185">Reference proteome</keyword>
<keyword evidence="1" id="KW-0472">Membrane</keyword>
<feature type="transmembrane region" description="Helical" evidence="1">
    <location>
        <begin position="231"/>
        <end position="251"/>
    </location>
</feature>
<evidence type="ECO:0008006" key="4">
    <source>
        <dbReference type="Google" id="ProtNLM"/>
    </source>
</evidence>
<sequence length="405" mass="43379">MPTPPVAAVLGILAVTAASIVLFSNGLTLSPYKTLHFALSYETEFLKRGLVGEAIRRSGASPWHAAPGLFTLAVLLLLCGLYALAAHAILRQRADPTMAAILVALWASPAAMPHLAADFGRFDALLVLLLGSWALLSRALHATASLLLLALVGCAAMAVHEIAFLVTIPIGLVLWAIRYDAPVISLRTLPFGIVIAGVFALVWTFGGADILTREEVAVTISDRFGADDYSIALILLVLFGDISQNVVYSALQVGRLAPLREHLEYVVIMSGVFVLLGAIAVIIARSRPGYAWMAGLACLAPLALYPLGYDHFRWHSFVHINMTILFLWVMLHDPGTTKAVITRCRARQAGIVGLSLLFLGVGPLGVFTAFDLERAPLITLLRPSAETSDAFSGARDKPSAAFRQP</sequence>
<feature type="transmembrane region" description="Helical" evidence="1">
    <location>
        <begin position="290"/>
        <end position="307"/>
    </location>
</feature>
<dbReference type="AlphaFoldDB" id="A0A2R8C0P1"/>
<feature type="transmembrane region" description="Helical" evidence="1">
    <location>
        <begin position="122"/>
        <end position="140"/>
    </location>
</feature>
<proteinExistence type="predicted"/>
<keyword evidence="1" id="KW-1133">Transmembrane helix</keyword>
<feature type="transmembrane region" description="Helical" evidence="1">
    <location>
        <begin position="65"/>
        <end position="90"/>
    </location>
</feature>
<feature type="transmembrane region" description="Helical" evidence="1">
    <location>
        <begin position="6"/>
        <end position="27"/>
    </location>
</feature>
<keyword evidence="1" id="KW-0812">Transmembrane</keyword>
<name>A0A2R8C0P1_9RHOB</name>
<feature type="transmembrane region" description="Helical" evidence="1">
    <location>
        <begin position="351"/>
        <end position="372"/>
    </location>
</feature>
<reference evidence="2 3" key="1">
    <citation type="submission" date="2018-03" db="EMBL/GenBank/DDBJ databases">
        <authorList>
            <person name="Keele B.F."/>
        </authorList>
    </citation>
    <scope>NUCLEOTIDE SEQUENCE [LARGE SCALE GENOMIC DNA]</scope>
    <source>
        <strain evidence="2 3">CECT 8504</strain>
    </source>
</reference>
<feature type="transmembrane region" description="Helical" evidence="1">
    <location>
        <begin position="146"/>
        <end position="177"/>
    </location>
</feature>
<evidence type="ECO:0000313" key="2">
    <source>
        <dbReference type="EMBL" id="SPJ25974.1"/>
    </source>
</evidence>
<protein>
    <recommendedName>
        <fullName evidence="4">Glycosyltransferase RgtA/B/C/D-like domain-containing protein</fullName>
    </recommendedName>
</protein>
<feature type="transmembrane region" description="Helical" evidence="1">
    <location>
        <begin position="189"/>
        <end position="211"/>
    </location>
</feature>
<gene>
    <name evidence="2" type="ORF">PAA8504_03830</name>
</gene>
<evidence type="ECO:0000313" key="3">
    <source>
        <dbReference type="Proteomes" id="UP000244912"/>
    </source>
</evidence>
<dbReference type="EMBL" id="ONZF01000013">
    <property type="protein sequence ID" value="SPJ25974.1"/>
    <property type="molecule type" value="Genomic_DNA"/>
</dbReference>
<organism evidence="2 3">
    <name type="scientific">Palleronia abyssalis</name>
    <dbReference type="NCBI Taxonomy" id="1501240"/>
    <lineage>
        <taxon>Bacteria</taxon>
        <taxon>Pseudomonadati</taxon>
        <taxon>Pseudomonadota</taxon>
        <taxon>Alphaproteobacteria</taxon>
        <taxon>Rhodobacterales</taxon>
        <taxon>Roseobacteraceae</taxon>
        <taxon>Palleronia</taxon>
    </lineage>
</organism>
<dbReference type="RefSeq" id="WP_108895701.1">
    <property type="nucleotide sequence ID" value="NZ_ONZF01000013.1"/>
</dbReference>
<feature type="transmembrane region" description="Helical" evidence="1">
    <location>
        <begin position="96"/>
        <end position="115"/>
    </location>
</feature>
<feature type="transmembrane region" description="Helical" evidence="1">
    <location>
        <begin position="314"/>
        <end position="331"/>
    </location>
</feature>
<feature type="transmembrane region" description="Helical" evidence="1">
    <location>
        <begin position="263"/>
        <end position="284"/>
    </location>
</feature>
<accession>A0A2R8C0P1</accession>
<evidence type="ECO:0000256" key="1">
    <source>
        <dbReference type="SAM" id="Phobius"/>
    </source>
</evidence>
<dbReference type="OrthoDB" id="6666260at2"/>